<keyword evidence="3" id="KW-0378">Hydrolase</keyword>
<dbReference type="GO" id="GO:0006508">
    <property type="term" value="P:proteolysis"/>
    <property type="evidence" value="ECO:0007669"/>
    <property type="project" value="UniProtKB-KW"/>
</dbReference>
<keyword evidence="2 5" id="KW-0645">Protease</keyword>
<evidence type="ECO:0000256" key="1">
    <source>
        <dbReference type="ARBA" id="ARBA00010541"/>
    </source>
</evidence>
<keyword evidence="4" id="KW-0812">Transmembrane</keyword>
<dbReference type="PANTHER" id="PTHR43343:SF3">
    <property type="entry name" value="PROTEASE DO-LIKE 8, CHLOROPLASTIC"/>
    <property type="match status" value="1"/>
</dbReference>
<accession>A0A494TPH4</accession>
<dbReference type="Proteomes" id="UP000276254">
    <property type="component" value="Chromosome"/>
</dbReference>
<dbReference type="InterPro" id="IPR043504">
    <property type="entry name" value="Peptidase_S1_PA_chymotrypsin"/>
</dbReference>
<dbReference type="OrthoDB" id="9766361at2"/>
<evidence type="ECO:0000256" key="3">
    <source>
        <dbReference type="ARBA" id="ARBA00022801"/>
    </source>
</evidence>
<evidence type="ECO:0000256" key="4">
    <source>
        <dbReference type="SAM" id="Phobius"/>
    </source>
</evidence>
<dbReference type="EMBL" id="CP032829">
    <property type="protein sequence ID" value="AYJ87378.1"/>
    <property type="molecule type" value="Genomic_DNA"/>
</dbReference>
<feature type="transmembrane region" description="Helical" evidence="4">
    <location>
        <begin position="350"/>
        <end position="371"/>
    </location>
</feature>
<dbReference type="Pfam" id="PF13365">
    <property type="entry name" value="Trypsin_2"/>
    <property type="match status" value="1"/>
</dbReference>
<dbReference type="SUPFAM" id="SSF50494">
    <property type="entry name" value="Trypsin-like serine proteases"/>
    <property type="match status" value="1"/>
</dbReference>
<dbReference type="InterPro" id="IPR009003">
    <property type="entry name" value="Peptidase_S1_PA"/>
</dbReference>
<dbReference type="PRINTS" id="PR00834">
    <property type="entry name" value="PROTEASES2C"/>
</dbReference>
<proteinExistence type="inferred from homology"/>
<gene>
    <name evidence="5" type="ORF">D3Y57_17380</name>
</gene>
<keyword evidence="4" id="KW-0472">Membrane</keyword>
<protein>
    <submittedName>
        <fullName evidence="5">Serine protease</fullName>
    </submittedName>
</protein>
<dbReference type="Gene3D" id="2.40.10.10">
    <property type="entry name" value="Trypsin-like serine proteases"/>
    <property type="match status" value="2"/>
</dbReference>
<dbReference type="InterPro" id="IPR001940">
    <property type="entry name" value="Peptidase_S1C"/>
</dbReference>
<name>A0A494TPH4_SPHPE</name>
<dbReference type="GO" id="GO:0004252">
    <property type="term" value="F:serine-type endopeptidase activity"/>
    <property type="evidence" value="ECO:0007669"/>
    <property type="project" value="InterPro"/>
</dbReference>
<dbReference type="AlphaFoldDB" id="A0A494TPH4"/>
<keyword evidence="6" id="KW-1185">Reference proteome</keyword>
<sequence length="535" mass="56099">MHGSARSNGRAAFGLRSMSIHIVSFDGVVFMIRRWFGLLLLCVAIPALAQDNRDIDAVSRSVVRVVVVSGGEEGSEVGMGSGVAVTPNQILTNAHVVESAVKGDGFVGIVPSEGTRRYEGKVVAYRADLDLAVVDIGTGRIPPATLYSGIMPDGASVAAIGYPYGVDRALAGSMDTVVTPQSPVKSLGHVAGRRSNARFDTVLHDAAIGRGNSGGPLVDACGRVVGINSFLSLSEGIDSTFAFAISVRELAPFLQKAGVAAALVATPCLSESEAGARDAALTKSDEDAAALEARRGAADAAKAAQEKLTIRDQISGERENGMAIAAVLLVFGALALAGAGVSQMEKHNRLAIIAAIIGVALILASVIVFLGRPKFSDVEDRYATNHPVVIKVADTAVSAAGQNICTLVPDRSRVTVSKTDDVPLDWQDNGCVNGKTQYGANAGTWSRAFVPNTEPTITVQTFDPAKRRYIVERYLMAADAMDAARAIRARYPANGCETDPAARQSVSDMQTAIRQTLPTTPNERLVFDCRAGPKP</sequence>
<evidence type="ECO:0000256" key="2">
    <source>
        <dbReference type="ARBA" id="ARBA00022670"/>
    </source>
</evidence>
<keyword evidence="4" id="KW-1133">Transmembrane helix</keyword>
<dbReference type="InterPro" id="IPR051201">
    <property type="entry name" value="Chloro_Bact_Ser_Proteases"/>
</dbReference>
<organism evidence="5 6">
    <name type="scientific">Sphingomonas paeninsulae</name>
    <dbReference type="NCBI Taxonomy" id="2319844"/>
    <lineage>
        <taxon>Bacteria</taxon>
        <taxon>Pseudomonadati</taxon>
        <taxon>Pseudomonadota</taxon>
        <taxon>Alphaproteobacteria</taxon>
        <taxon>Sphingomonadales</taxon>
        <taxon>Sphingomonadaceae</taxon>
        <taxon>Sphingomonas</taxon>
    </lineage>
</organism>
<feature type="transmembrane region" description="Helical" evidence="4">
    <location>
        <begin position="321"/>
        <end position="341"/>
    </location>
</feature>
<dbReference type="KEGG" id="spha:D3Y57_17380"/>
<dbReference type="PANTHER" id="PTHR43343">
    <property type="entry name" value="PEPTIDASE S12"/>
    <property type="match status" value="1"/>
</dbReference>
<comment type="similarity">
    <text evidence="1">Belongs to the peptidase S1C family.</text>
</comment>
<evidence type="ECO:0000313" key="6">
    <source>
        <dbReference type="Proteomes" id="UP000276254"/>
    </source>
</evidence>
<evidence type="ECO:0000313" key="5">
    <source>
        <dbReference type="EMBL" id="AYJ87378.1"/>
    </source>
</evidence>
<reference evidence="5 6" key="1">
    <citation type="submission" date="2018-09" db="EMBL/GenBank/DDBJ databases">
        <title>Sphingomonas peninsula sp. nov., isolated from fildes peninsula, Antarctic soil.</title>
        <authorList>
            <person name="Yingchao G."/>
        </authorList>
    </citation>
    <scope>NUCLEOTIDE SEQUENCE [LARGE SCALE GENOMIC DNA]</scope>
    <source>
        <strain evidence="5 6">YZ-8</strain>
    </source>
</reference>